<dbReference type="EMBL" id="JAPCWZ010000009">
    <property type="protein sequence ID" value="KAK8851758.1"/>
    <property type="molecule type" value="Genomic_DNA"/>
</dbReference>
<accession>A0ABR2HS02</accession>
<evidence type="ECO:0000259" key="1">
    <source>
        <dbReference type="Pfam" id="PF12770"/>
    </source>
</evidence>
<dbReference type="InterPro" id="IPR011990">
    <property type="entry name" value="TPR-like_helical_dom_sf"/>
</dbReference>
<dbReference type="Pfam" id="PF12770">
    <property type="entry name" value="CHAT"/>
    <property type="match status" value="1"/>
</dbReference>
<comment type="caution">
    <text evidence="2">The sequence shown here is derived from an EMBL/GenBank/DDBJ whole genome shotgun (WGS) entry which is preliminary data.</text>
</comment>
<feature type="domain" description="CHAT" evidence="1">
    <location>
        <begin position="255"/>
        <end position="559"/>
    </location>
</feature>
<keyword evidence="3" id="KW-1185">Reference proteome</keyword>
<proteinExistence type="predicted"/>
<evidence type="ECO:0000313" key="2">
    <source>
        <dbReference type="EMBL" id="KAK8851758.1"/>
    </source>
</evidence>
<name>A0ABR2HS02_9PEZI</name>
<dbReference type="InterPro" id="IPR024983">
    <property type="entry name" value="CHAT_dom"/>
</dbReference>
<dbReference type="Proteomes" id="UP001390339">
    <property type="component" value="Unassembled WGS sequence"/>
</dbReference>
<dbReference type="Gene3D" id="1.25.40.10">
    <property type="entry name" value="Tetratricopeptide repeat domain"/>
    <property type="match status" value="1"/>
</dbReference>
<sequence>MEQKAADLGETIQTVRKAVQATPENHPSRAGRLHNLGHLLGDRYSRTGAMADLKEAIQIALQAVEATQQDHPRRARRLNNLGRLLSHRYTRTGAMVDLDEALHLSLTALNLRVSPAGKGAFAAIQMLETSCGVLMGSLYDLRTDVSALEKSRPDLARTFISLRDRLDSPAFRSPLQATAKDPISTERREGDQRREAAAQLEIVCRAAEHGPIVIVNASSHRCDALIVDHSGIRSLELPRLSRKDLERKEPQSLDTLIWLWDTIVGPVLNELGLAQAVADSEPQHIWWIPIGPLVRFPLHAAGNHLSDHPDTALDRVVSSYSSSIRAIIHGRQQRFASLTANRKVALVTMEDTPGLGHLDFAREETDRVRAVCASMRIDATEPGLGKKEVLSALETCWMFHFAGHSMTHPANPLQSQLLLKDWKEDPLTVASLLDTNLGPRSLFIAYLSACGTGQVGKKELVDEGIHLTAAYQLADFRHVIGTLWSVDDRLCVDMARMVYEFLQIEGVQSNGMSDEAVSRALHYAMRALRDRWRTQMEGGSNVGRPATEGKRDAVIYDEEVGKTAALWVPYVHFGV</sequence>
<organism evidence="2 3">
    <name type="scientific">Apiospora arundinis</name>
    <dbReference type="NCBI Taxonomy" id="335852"/>
    <lineage>
        <taxon>Eukaryota</taxon>
        <taxon>Fungi</taxon>
        <taxon>Dikarya</taxon>
        <taxon>Ascomycota</taxon>
        <taxon>Pezizomycotina</taxon>
        <taxon>Sordariomycetes</taxon>
        <taxon>Xylariomycetidae</taxon>
        <taxon>Amphisphaeriales</taxon>
        <taxon>Apiosporaceae</taxon>
        <taxon>Apiospora</taxon>
    </lineage>
</organism>
<reference evidence="2 3" key="1">
    <citation type="journal article" date="2024" name="IMA Fungus">
        <title>Apiospora arundinis, a panoply of carbohydrate-active enzymes and secondary metabolites.</title>
        <authorList>
            <person name="Sorensen T."/>
            <person name="Petersen C."/>
            <person name="Muurmann A.T."/>
            <person name="Christiansen J.V."/>
            <person name="Brundto M.L."/>
            <person name="Overgaard C.K."/>
            <person name="Boysen A.T."/>
            <person name="Wollenberg R.D."/>
            <person name="Larsen T.O."/>
            <person name="Sorensen J.L."/>
            <person name="Nielsen K.L."/>
            <person name="Sondergaard T.E."/>
        </authorList>
    </citation>
    <scope>NUCLEOTIDE SEQUENCE [LARGE SCALE GENOMIC DNA]</scope>
    <source>
        <strain evidence="2 3">AAU 773</strain>
    </source>
</reference>
<dbReference type="Pfam" id="PF13374">
    <property type="entry name" value="TPR_10"/>
    <property type="match status" value="2"/>
</dbReference>
<gene>
    <name evidence="2" type="ORF">PGQ11_014237</name>
</gene>
<evidence type="ECO:0000313" key="3">
    <source>
        <dbReference type="Proteomes" id="UP001390339"/>
    </source>
</evidence>
<protein>
    <submittedName>
        <fullName evidence="2">CHAT domain-containing protein</fullName>
    </submittedName>
</protein>
<dbReference type="SUPFAM" id="SSF48452">
    <property type="entry name" value="TPR-like"/>
    <property type="match status" value="1"/>
</dbReference>